<dbReference type="GO" id="GO:0004100">
    <property type="term" value="F:chitin synthase activity"/>
    <property type="evidence" value="ECO:0007669"/>
    <property type="project" value="UniProtKB-EC"/>
</dbReference>
<organism evidence="13 14">
    <name type="scientific">Dispira parvispora</name>
    <dbReference type="NCBI Taxonomy" id="1520584"/>
    <lineage>
        <taxon>Eukaryota</taxon>
        <taxon>Fungi</taxon>
        <taxon>Fungi incertae sedis</taxon>
        <taxon>Zoopagomycota</taxon>
        <taxon>Kickxellomycotina</taxon>
        <taxon>Dimargaritomycetes</taxon>
        <taxon>Dimargaritales</taxon>
        <taxon>Dimargaritaceae</taxon>
        <taxon>Dispira</taxon>
    </lineage>
</organism>
<feature type="transmembrane region" description="Helical" evidence="11">
    <location>
        <begin position="576"/>
        <end position="600"/>
    </location>
</feature>
<feature type="transmembrane region" description="Helical" evidence="11">
    <location>
        <begin position="85"/>
        <end position="109"/>
    </location>
</feature>
<dbReference type="InterPro" id="IPR004835">
    <property type="entry name" value="Chitin_synth"/>
</dbReference>
<evidence type="ECO:0000256" key="7">
    <source>
        <dbReference type="ARBA" id="ARBA00022989"/>
    </source>
</evidence>
<dbReference type="GO" id="GO:0005886">
    <property type="term" value="C:plasma membrane"/>
    <property type="evidence" value="ECO:0007669"/>
    <property type="project" value="UniProtKB-SubCell"/>
</dbReference>
<feature type="domain" description="Chitin synthase 4-like" evidence="12">
    <location>
        <begin position="2"/>
        <end position="68"/>
    </location>
</feature>
<evidence type="ECO:0000256" key="6">
    <source>
        <dbReference type="ARBA" id="ARBA00022692"/>
    </source>
</evidence>
<dbReference type="AlphaFoldDB" id="A0A9W8AJL9"/>
<feature type="transmembrane region" description="Helical" evidence="11">
    <location>
        <begin position="513"/>
        <end position="537"/>
    </location>
</feature>
<dbReference type="InterPro" id="IPR054295">
    <property type="entry name" value="CHS4-like_dom"/>
</dbReference>
<dbReference type="EC" id="2.4.1.16" evidence="2"/>
<dbReference type="PANTHER" id="PTHR22914:SF41">
    <property type="entry name" value="CHITIN SYNTHASE 7"/>
    <property type="match status" value="1"/>
</dbReference>
<evidence type="ECO:0000256" key="2">
    <source>
        <dbReference type="ARBA" id="ARBA00012543"/>
    </source>
</evidence>
<dbReference type="CDD" id="cd04190">
    <property type="entry name" value="Chitin_synth_C"/>
    <property type="match status" value="1"/>
</dbReference>
<sequence>PNQFVINGNVLNLDSYLRANPDPIKNDLVDEAIRTSAKYSGFDATITFGTNEEVKNAVGCLSAKYFSGKLAKATMGCFAVNLFNIIALVVILGLVFTKFIMALTFSWILSYRLVARKSNAKPIMASSSTPWAKKNNTQSGAVVDENAASDELFTLLLVTCYSEGEASIRNTVESLASTDYSDSRKLIMIIADGMITGSGNDKSTPDICIDLIEVDPLFADPQPCSYIAIADGAKQHNMAKVYAGHYPYKNRRVPTLVVVKCGTPAEQEKPKAGNRGKRDAQIIVMNFFSRVIYNDRMTPLDYDLFRKVHHLLGVTPDLFEICLMVDADTKVYPDSLRLLVNCMNNDPLIMGICGETKIANKRESWVTWIQVYEYYISHHLGKAFESVFGGVSCLPGCFCMYRLKAPKGDNDWVPIITKPEIIQEYSQNVVHTLHEKNLLLLGEDRFLTTLMLRNFPYRKMMFMPQAICKTVVPDEFLVLLSQRRRWINSTVHNLMELVLVRNLCGTFCFSMQFVVFLDLVGTVVLPVAIVMTFILIVQLFRTTYTSAASYMPLVMLIAVLFLPGILILITTRKWVYLGWMFVYLLSLPVWNLVLPTYAYWHFDDFSWGETRKVDGETKGDDHSKKEGEFDGSQVPLRRWEDYERRRLRSIRRKERKRQDETNSSTMGSDNYSTVSGTMPLYDDGDTARLLNQPPTAMDYDPSTYNYLNAYDDSTTNLHNYGGASPGPMYHQPHHYPAVTDGLQPPNYLHQDPFNPGAHPVSDPNAAAYGGAPPPSQGHGNNPGAYPTLDPYANQAGGAPPAGQHPPQPTGHSEGEYNPYYDPQQQRPMGPRDRPNF</sequence>
<dbReference type="GO" id="GO:0030428">
    <property type="term" value="C:cell septum"/>
    <property type="evidence" value="ECO:0007669"/>
    <property type="project" value="TreeGrafter"/>
</dbReference>
<feature type="non-terminal residue" evidence="13">
    <location>
        <position position="1"/>
    </location>
</feature>
<comment type="subcellular location">
    <subcellularLocation>
        <location evidence="1">Cell membrane</location>
        <topology evidence="1">Multi-pass membrane protein</topology>
    </subcellularLocation>
</comment>
<evidence type="ECO:0000313" key="13">
    <source>
        <dbReference type="EMBL" id="KAJ1954983.1"/>
    </source>
</evidence>
<dbReference type="Proteomes" id="UP001150925">
    <property type="component" value="Unassembled WGS sequence"/>
</dbReference>
<feature type="region of interest" description="Disordered" evidence="10">
    <location>
        <begin position="651"/>
        <end position="700"/>
    </location>
</feature>
<feature type="compositionally biased region" description="Polar residues" evidence="10">
    <location>
        <begin position="661"/>
        <end position="676"/>
    </location>
</feature>
<accession>A0A9W8AJL9</accession>
<evidence type="ECO:0000256" key="3">
    <source>
        <dbReference type="ARBA" id="ARBA00022475"/>
    </source>
</evidence>
<evidence type="ECO:0000259" key="12">
    <source>
        <dbReference type="Pfam" id="PF22997"/>
    </source>
</evidence>
<evidence type="ECO:0000256" key="11">
    <source>
        <dbReference type="SAM" id="Phobius"/>
    </source>
</evidence>
<keyword evidence="14" id="KW-1185">Reference proteome</keyword>
<keyword evidence="8 11" id="KW-0472">Membrane</keyword>
<dbReference type="EMBL" id="JANBPY010002442">
    <property type="protein sequence ID" value="KAJ1954983.1"/>
    <property type="molecule type" value="Genomic_DNA"/>
</dbReference>
<evidence type="ECO:0000256" key="5">
    <source>
        <dbReference type="ARBA" id="ARBA00022679"/>
    </source>
</evidence>
<keyword evidence="6 11" id="KW-0812">Transmembrane</keyword>
<dbReference type="Pfam" id="PF22997">
    <property type="entry name" value="CHS4"/>
    <property type="match status" value="1"/>
</dbReference>
<dbReference type="GO" id="GO:0006031">
    <property type="term" value="P:chitin biosynthetic process"/>
    <property type="evidence" value="ECO:0007669"/>
    <property type="project" value="TreeGrafter"/>
</dbReference>
<keyword evidence="9" id="KW-0325">Glycoprotein</keyword>
<feature type="region of interest" description="Disordered" evidence="10">
    <location>
        <begin position="721"/>
        <end position="836"/>
    </location>
</feature>
<evidence type="ECO:0000256" key="4">
    <source>
        <dbReference type="ARBA" id="ARBA00022676"/>
    </source>
</evidence>
<reference evidence="13" key="1">
    <citation type="submission" date="2022-07" db="EMBL/GenBank/DDBJ databases">
        <title>Phylogenomic reconstructions and comparative analyses of Kickxellomycotina fungi.</title>
        <authorList>
            <person name="Reynolds N.K."/>
            <person name="Stajich J.E."/>
            <person name="Barry K."/>
            <person name="Grigoriev I.V."/>
            <person name="Crous P."/>
            <person name="Smith M.E."/>
        </authorList>
    </citation>
    <scope>NUCLEOTIDE SEQUENCE</scope>
    <source>
        <strain evidence="13">RSA 1196</strain>
    </source>
</reference>
<protein>
    <recommendedName>
        <fullName evidence="2">chitin synthase</fullName>
        <ecNumber evidence="2">2.4.1.16</ecNumber>
    </recommendedName>
</protein>
<dbReference type="InterPro" id="IPR029044">
    <property type="entry name" value="Nucleotide-diphossugar_trans"/>
</dbReference>
<keyword evidence="3" id="KW-1003">Cell membrane</keyword>
<keyword evidence="5" id="KW-0808">Transferase</keyword>
<keyword evidence="7 11" id="KW-1133">Transmembrane helix</keyword>
<dbReference type="OrthoDB" id="370884at2759"/>
<evidence type="ECO:0000256" key="8">
    <source>
        <dbReference type="ARBA" id="ARBA00023136"/>
    </source>
</evidence>
<name>A0A9W8AJL9_9FUNG</name>
<gene>
    <name evidence="13" type="ORF">IWQ62_005631</name>
</gene>
<evidence type="ECO:0000313" key="14">
    <source>
        <dbReference type="Proteomes" id="UP001150925"/>
    </source>
</evidence>
<evidence type="ECO:0000256" key="9">
    <source>
        <dbReference type="ARBA" id="ARBA00023180"/>
    </source>
</evidence>
<evidence type="ECO:0000256" key="10">
    <source>
        <dbReference type="SAM" id="MobiDB-lite"/>
    </source>
</evidence>
<proteinExistence type="predicted"/>
<dbReference type="PANTHER" id="PTHR22914">
    <property type="entry name" value="CHITIN SYNTHASE"/>
    <property type="match status" value="1"/>
</dbReference>
<evidence type="ECO:0000256" key="1">
    <source>
        <dbReference type="ARBA" id="ARBA00004651"/>
    </source>
</evidence>
<dbReference type="Pfam" id="PF03142">
    <property type="entry name" value="Chitin_synth_2"/>
    <property type="match status" value="1"/>
</dbReference>
<comment type="caution">
    <text evidence="13">The sequence shown here is derived from an EMBL/GenBank/DDBJ whole genome shotgun (WGS) entry which is preliminary data.</text>
</comment>
<keyword evidence="4" id="KW-0328">Glycosyltransferase</keyword>
<dbReference type="SUPFAM" id="SSF53448">
    <property type="entry name" value="Nucleotide-diphospho-sugar transferases"/>
    <property type="match status" value="1"/>
</dbReference>
<feature type="transmembrane region" description="Helical" evidence="11">
    <location>
        <begin position="549"/>
        <end position="569"/>
    </location>
</feature>